<keyword evidence="4 8" id="KW-0479">Metal-binding</keyword>
<comment type="caution">
    <text evidence="9">The sequence shown here is derived from an EMBL/GenBank/DDBJ whole genome shotgun (WGS) entry which is preliminary data.</text>
</comment>
<dbReference type="AlphaFoldDB" id="A0A559MH17"/>
<keyword evidence="10" id="KW-1185">Reference proteome</keyword>
<dbReference type="GO" id="GO:0016705">
    <property type="term" value="F:oxidoreductase activity, acting on paired donors, with incorporation or reduction of molecular oxygen"/>
    <property type="evidence" value="ECO:0007669"/>
    <property type="project" value="InterPro"/>
</dbReference>
<evidence type="ECO:0000256" key="6">
    <source>
        <dbReference type="ARBA" id="ARBA00023004"/>
    </source>
</evidence>
<evidence type="ECO:0000256" key="2">
    <source>
        <dbReference type="ARBA" id="ARBA00005179"/>
    </source>
</evidence>
<sequence length="612" mass="69675">PVAPGHNFFLGHLLLLKKYAERLPKDAHYQYMFGDIYHDHFEKEGAFFIDLWPMTGLCYAVFSPHVAAAVMQNPRLSMQRPYLLSRFFKPIAGGPNLFDMKEADWRPWRTVFSKGFNGLGLVPGVVEETQVYAQTFRDLARKKEMFSLDMVSLRFLMDVTGRTILNAELGAQKGYNTLADSMISQIRWHQPNAEINPLSFLNVARWYMEWRNGRAMDKYIGKELDRRYAEFKADSDNSRAKAVIDIVLQAYIGDGKAAARPEKLDPEFRAFAIRQIRLFVFGGHDSTSATLCYILHLLSKNPIALEKIRAEHDAVLGADYAAVSDKLISHPQLANNLPYTTAVIKETLRLFPPASGARQGKPNTTVPTDAGDQCPMDDAWIFFIHVAAHRAPAYWVRAAEFLPERFLVEPGHELYPVKGAWRAFEHGPRSCIAQSLAMTDLKVTLAHIVREFDFQDAYEEWDSMHGRKDFREVYGDRAYQIEEGSAHPSDHYPCRMAALADRTAPGYNDMCVRYAQVQLLQFKRLKYTCSGQPKARVRLGTFKVKKITPKAPYSLFSVTNSSNLREKEKVNWLRCDNFQGTAAETDNDDSAGEEHRCRDGNSLSHLTDFKNC</sequence>
<keyword evidence="6 8" id="KW-0408">Iron</keyword>
<dbReference type="PRINTS" id="PR00385">
    <property type="entry name" value="P450"/>
</dbReference>
<name>A0A559MH17_9HELO</name>
<proteinExistence type="predicted"/>
<dbReference type="InterPro" id="IPR050121">
    <property type="entry name" value="Cytochrome_P450_monoxygenase"/>
</dbReference>
<dbReference type="SUPFAM" id="SSF48264">
    <property type="entry name" value="Cytochrome P450"/>
    <property type="match status" value="1"/>
</dbReference>
<dbReference type="PANTHER" id="PTHR24305">
    <property type="entry name" value="CYTOCHROME P450"/>
    <property type="match status" value="1"/>
</dbReference>
<dbReference type="PRINTS" id="PR00463">
    <property type="entry name" value="EP450I"/>
</dbReference>
<feature type="non-terminal residue" evidence="9">
    <location>
        <position position="1"/>
    </location>
</feature>
<keyword evidence="3 8" id="KW-0349">Heme</keyword>
<dbReference type="CDD" id="cd11051">
    <property type="entry name" value="CYP59-like"/>
    <property type="match status" value="1"/>
</dbReference>
<evidence type="ECO:0000256" key="4">
    <source>
        <dbReference type="ARBA" id="ARBA00022723"/>
    </source>
</evidence>
<evidence type="ECO:0000256" key="8">
    <source>
        <dbReference type="PIRSR" id="PIRSR602401-1"/>
    </source>
</evidence>
<evidence type="ECO:0000313" key="9">
    <source>
        <dbReference type="EMBL" id="TVY92251.1"/>
    </source>
</evidence>
<dbReference type="InterPro" id="IPR001128">
    <property type="entry name" value="Cyt_P450"/>
</dbReference>
<comment type="pathway">
    <text evidence="2">Secondary metabolite biosynthesis.</text>
</comment>
<dbReference type="InterPro" id="IPR002401">
    <property type="entry name" value="Cyt_P450_E_grp-I"/>
</dbReference>
<dbReference type="GO" id="GO:0020037">
    <property type="term" value="F:heme binding"/>
    <property type="evidence" value="ECO:0007669"/>
    <property type="project" value="InterPro"/>
</dbReference>
<dbReference type="Pfam" id="PF00067">
    <property type="entry name" value="p450"/>
    <property type="match status" value="1"/>
</dbReference>
<protein>
    <submittedName>
        <fullName evidence="9">Putative sterigmatocystin biosynthesis P450 monooxygenase</fullName>
    </submittedName>
</protein>
<dbReference type="GO" id="GO:0005506">
    <property type="term" value="F:iron ion binding"/>
    <property type="evidence" value="ECO:0007669"/>
    <property type="project" value="InterPro"/>
</dbReference>
<dbReference type="InterPro" id="IPR036396">
    <property type="entry name" value="Cyt_P450_sf"/>
</dbReference>
<dbReference type="Proteomes" id="UP000315522">
    <property type="component" value="Unassembled WGS sequence"/>
</dbReference>
<feature type="binding site" description="axial binding residue" evidence="8">
    <location>
        <position position="431"/>
    </location>
    <ligand>
        <name>heme</name>
        <dbReference type="ChEBI" id="CHEBI:30413"/>
    </ligand>
    <ligandPart>
        <name>Fe</name>
        <dbReference type="ChEBI" id="CHEBI:18248"/>
    </ligandPart>
</feature>
<dbReference type="Gene3D" id="1.10.630.10">
    <property type="entry name" value="Cytochrome P450"/>
    <property type="match status" value="1"/>
</dbReference>
<accession>A0A559MH17</accession>
<keyword evidence="5" id="KW-0560">Oxidoreductase</keyword>
<evidence type="ECO:0000256" key="3">
    <source>
        <dbReference type="ARBA" id="ARBA00022617"/>
    </source>
</evidence>
<evidence type="ECO:0000256" key="1">
    <source>
        <dbReference type="ARBA" id="ARBA00001971"/>
    </source>
</evidence>
<gene>
    <name evidence="9" type="primary">stcS</name>
    <name evidence="9" type="ORF">LAWI1_G004067</name>
</gene>
<evidence type="ECO:0000256" key="5">
    <source>
        <dbReference type="ARBA" id="ARBA00023002"/>
    </source>
</evidence>
<dbReference type="GO" id="GO:0004497">
    <property type="term" value="F:monooxygenase activity"/>
    <property type="evidence" value="ECO:0007669"/>
    <property type="project" value="UniProtKB-KW"/>
</dbReference>
<keyword evidence="7 9" id="KW-0503">Monooxygenase</keyword>
<organism evidence="9 10">
    <name type="scientific">Lachnellula willkommii</name>
    <dbReference type="NCBI Taxonomy" id="215461"/>
    <lineage>
        <taxon>Eukaryota</taxon>
        <taxon>Fungi</taxon>
        <taxon>Dikarya</taxon>
        <taxon>Ascomycota</taxon>
        <taxon>Pezizomycotina</taxon>
        <taxon>Leotiomycetes</taxon>
        <taxon>Helotiales</taxon>
        <taxon>Lachnaceae</taxon>
        <taxon>Lachnellula</taxon>
    </lineage>
</organism>
<evidence type="ECO:0000313" key="10">
    <source>
        <dbReference type="Proteomes" id="UP000315522"/>
    </source>
</evidence>
<evidence type="ECO:0000256" key="7">
    <source>
        <dbReference type="ARBA" id="ARBA00023033"/>
    </source>
</evidence>
<dbReference type="PANTHER" id="PTHR24305:SF107">
    <property type="entry name" value="P450, PUTATIVE (EUROFUNG)-RELATED"/>
    <property type="match status" value="1"/>
</dbReference>
<reference evidence="9 10" key="1">
    <citation type="submission" date="2018-05" db="EMBL/GenBank/DDBJ databases">
        <title>Genome sequencing and assembly of the regulated plant pathogen Lachnellula willkommii and related sister species for the development of diagnostic species identification markers.</title>
        <authorList>
            <person name="Giroux E."/>
            <person name="Bilodeau G."/>
        </authorList>
    </citation>
    <scope>NUCLEOTIDE SEQUENCE [LARGE SCALE GENOMIC DNA]</scope>
    <source>
        <strain evidence="9 10">CBS 172.35</strain>
    </source>
</reference>
<dbReference type="EMBL" id="QGML01000354">
    <property type="protein sequence ID" value="TVY92251.1"/>
    <property type="molecule type" value="Genomic_DNA"/>
</dbReference>
<comment type="cofactor">
    <cofactor evidence="1 8">
        <name>heme</name>
        <dbReference type="ChEBI" id="CHEBI:30413"/>
    </cofactor>
</comment>